<dbReference type="Proteomes" id="UP000239181">
    <property type="component" value="Unassembled WGS sequence"/>
</dbReference>
<keyword evidence="2" id="KW-1185">Reference proteome</keyword>
<dbReference type="EMBL" id="PDET01000005">
    <property type="protein sequence ID" value="PRD15779.1"/>
    <property type="molecule type" value="Genomic_DNA"/>
</dbReference>
<proteinExistence type="predicted"/>
<comment type="caution">
    <text evidence="1">The sequence shown here is derived from an EMBL/GenBank/DDBJ whole genome shotgun (WGS) entry which is preliminary data.</text>
</comment>
<sequence length="152" mass="17329">MKWRTVSISLLAITLLLVLTAALLKLLPLGNKDLFSRDFTGSSLQLGYYDLLARQREIYDTRFIIQDKTAIMTLTSPNDNRFLAKVSLEQKRTSAHSVAFNYHQIYYADSGSARMIKNILGYAQNNGVRFETLEFGDEQLLITPSGQIFNYH</sequence>
<organism evidence="1 2">
    <name type="scientific">Pantoea coffeiphila</name>
    <dbReference type="NCBI Taxonomy" id="1465635"/>
    <lineage>
        <taxon>Bacteria</taxon>
        <taxon>Pseudomonadati</taxon>
        <taxon>Pseudomonadota</taxon>
        <taxon>Gammaproteobacteria</taxon>
        <taxon>Enterobacterales</taxon>
        <taxon>Erwiniaceae</taxon>
        <taxon>Pantoea</taxon>
    </lineage>
</organism>
<reference evidence="1 2" key="1">
    <citation type="submission" date="2017-10" db="EMBL/GenBank/DDBJ databases">
        <title>Draft genome of two endophytic bacteria isolated from 'guarana' Paullinia cupana (Mart.) Ducke.</title>
        <authorList>
            <person name="Siqueira K.A."/>
            <person name="Liotti R.G."/>
            <person name="Mendes T.A."/>
            <person name="Soares M.A."/>
        </authorList>
    </citation>
    <scope>NUCLEOTIDE SEQUENCE [LARGE SCALE GENOMIC DNA]</scope>
    <source>
        <strain evidence="1 2">342</strain>
    </source>
</reference>
<gene>
    <name evidence="1" type="ORF">CQW29_09505</name>
</gene>
<protein>
    <submittedName>
        <fullName evidence="1">Uncharacterized protein</fullName>
    </submittedName>
</protein>
<dbReference type="OrthoDB" id="6518708at2"/>
<accession>A0A2S9IDB5</accession>
<evidence type="ECO:0000313" key="2">
    <source>
        <dbReference type="Proteomes" id="UP000239181"/>
    </source>
</evidence>
<dbReference type="AlphaFoldDB" id="A0A2S9IDB5"/>
<evidence type="ECO:0000313" key="1">
    <source>
        <dbReference type="EMBL" id="PRD15779.1"/>
    </source>
</evidence>
<name>A0A2S9IDB5_9GAMM</name>